<comment type="caution">
    <text evidence="1">The sequence shown here is derived from an EMBL/GenBank/DDBJ whole genome shotgun (WGS) entry which is preliminary data.</text>
</comment>
<evidence type="ECO:0000313" key="1">
    <source>
        <dbReference type="EMBL" id="TDS08884.1"/>
    </source>
</evidence>
<proteinExistence type="predicted"/>
<name>A0A4R7CR80_9SPHI</name>
<organism evidence="1 2">
    <name type="scientific">Sphingobacterium paludis</name>
    <dbReference type="NCBI Taxonomy" id="1476465"/>
    <lineage>
        <taxon>Bacteria</taxon>
        <taxon>Pseudomonadati</taxon>
        <taxon>Bacteroidota</taxon>
        <taxon>Sphingobacteriia</taxon>
        <taxon>Sphingobacteriales</taxon>
        <taxon>Sphingobacteriaceae</taxon>
        <taxon>Sphingobacterium</taxon>
    </lineage>
</organism>
<dbReference type="EMBL" id="SNZV01000011">
    <property type="protein sequence ID" value="TDS08884.1"/>
    <property type="molecule type" value="Genomic_DNA"/>
</dbReference>
<sequence>MNVTPTFFQECFNLFLFYSELLYLGRFKILNVPNNY</sequence>
<dbReference type="Proteomes" id="UP000294752">
    <property type="component" value="Unassembled WGS sequence"/>
</dbReference>
<dbReference type="AlphaFoldDB" id="A0A4R7CR80"/>
<keyword evidence="2" id="KW-1185">Reference proteome</keyword>
<evidence type="ECO:0000313" key="2">
    <source>
        <dbReference type="Proteomes" id="UP000294752"/>
    </source>
</evidence>
<accession>A0A4R7CR80</accession>
<reference evidence="1 2" key="1">
    <citation type="submission" date="2019-03" db="EMBL/GenBank/DDBJ databases">
        <title>Genomic Encyclopedia of Type Strains, Phase III (KMG-III): the genomes of soil and plant-associated and newly described type strains.</title>
        <authorList>
            <person name="Whitman W."/>
        </authorList>
    </citation>
    <scope>NUCLEOTIDE SEQUENCE [LARGE SCALE GENOMIC DNA]</scope>
    <source>
        <strain evidence="1 2">CGMCC 1.12801</strain>
    </source>
</reference>
<protein>
    <submittedName>
        <fullName evidence="1">Uncharacterized protein</fullName>
    </submittedName>
</protein>
<gene>
    <name evidence="1" type="ORF">B0I21_11113</name>
</gene>